<reference evidence="1 2" key="1">
    <citation type="submission" date="2019-05" db="EMBL/GenBank/DDBJ databases">
        <title>Another draft genome of Portunus trituberculatus and its Hox gene families provides insights of decapod evolution.</title>
        <authorList>
            <person name="Jeong J.-H."/>
            <person name="Song I."/>
            <person name="Kim S."/>
            <person name="Choi T."/>
            <person name="Kim D."/>
            <person name="Ryu S."/>
            <person name="Kim W."/>
        </authorList>
    </citation>
    <scope>NUCLEOTIDE SEQUENCE [LARGE SCALE GENOMIC DNA]</scope>
    <source>
        <tissue evidence="1">Muscle</tissue>
    </source>
</reference>
<proteinExistence type="predicted"/>
<dbReference type="AlphaFoldDB" id="A0A5B7G2F5"/>
<sequence>MISVRRRACCERQDGPRPVVAAPVVEVSRGGGGAGNLRSQESAGAGCVGCVSPAMCDVRGGSGGPPHYPACGCLFNHVGSPSKAKVMTQLKCQGLHFFLLHVHNNTPTLSRTTSQVSKIIEEDKVNISLPARRWTHASPGIPVLLYLLMRCVCKALISFGEKSRTTGRPRVSRRLSVPS</sequence>
<dbReference type="Proteomes" id="UP000324222">
    <property type="component" value="Unassembled WGS sequence"/>
</dbReference>
<keyword evidence="2" id="KW-1185">Reference proteome</keyword>
<gene>
    <name evidence="1" type="ORF">E2C01_045496</name>
</gene>
<organism evidence="1 2">
    <name type="scientific">Portunus trituberculatus</name>
    <name type="common">Swimming crab</name>
    <name type="synonym">Neptunus trituberculatus</name>
    <dbReference type="NCBI Taxonomy" id="210409"/>
    <lineage>
        <taxon>Eukaryota</taxon>
        <taxon>Metazoa</taxon>
        <taxon>Ecdysozoa</taxon>
        <taxon>Arthropoda</taxon>
        <taxon>Crustacea</taxon>
        <taxon>Multicrustacea</taxon>
        <taxon>Malacostraca</taxon>
        <taxon>Eumalacostraca</taxon>
        <taxon>Eucarida</taxon>
        <taxon>Decapoda</taxon>
        <taxon>Pleocyemata</taxon>
        <taxon>Brachyura</taxon>
        <taxon>Eubrachyura</taxon>
        <taxon>Portunoidea</taxon>
        <taxon>Portunidae</taxon>
        <taxon>Portuninae</taxon>
        <taxon>Portunus</taxon>
    </lineage>
</organism>
<comment type="caution">
    <text evidence="1">The sequence shown here is derived from an EMBL/GenBank/DDBJ whole genome shotgun (WGS) entry which is preliminary data.</text>
</comment>
<name>A0A5B7G2F5_PORTR</name>
<evidence type="ECO:0000313" key="1">
    <source>
        <dbReference type="EMBL" id="MPC51645.1"/>
    </source>
</evidence>
<evidence type="ECO:0000313" key="2">
    <source>
        <dbReference type="Proteomes" id="UP000324222"/>
    </source>
</evidence>
<accession>A0A5B7G2F5</accession>
<protein>
    <submittedName>
        <fullName evidence="1">Uncharacterized protein</fullName>
    </submittedName>
</protein>
<dbReference type="EMBL" id="VSRR010010316">
    <property type="protein sequence ID" value="MPC51645.1"/>
    <property type="molecule type" value="Genomic_DNA"/>
</dbReference>